<dbReference type="EMBL" id="JADGJQ010000044">
    <property type="protein sequence ID" value="KAJ3176128.1"/>
    <property type="molecule type" value="Genomic_DNA"/>
</dbReference>
<accession>A0AAD5XR64</accession>
<gene>
    <name evidence="1" type="ORF">HDU87_005505</name>
</gene>
<organism evidence="1 2">
    <name type="scientific">Geranomyces variabilis</name>
    <dbReference type="NCBI Taxonomy" id="109894"/>
    <lineage>
        <taxon>Eukaryota</taxon>
        <taxon>Fungi</taxon>
        <taxon>Fungi incertae sedis</taxon>
        <taxon>Chytridiomycota</taxon>
        <taxon>Chytridiomycota incertae sedis</taxon>
        <taxon>Chytridiomycetes</taxon>
        <taxon>Spizellomycetales</taxon>
        <taxon>Powellomycetaceae</taxon>
        <taxon>Geranomyces</taxon>
    </lineage>
</organism>
<name>A0AAD5XR64_9FUNG</name>
<keyword evidence="2" id="KW-1185">Reference proteome</keyword>
<evidence type="ECO:0000313" key="2">
    <source>
        <dbReference type="Proteomes" id="UP001212152"/>
    </source>
</evidence>
<protein>
    <submittedName>
        <fullName evidence="1">Uncharacterized protein</fullName>
    </submittedName>
</protein>
<dbReference type="AlphaFoldDB" id="A0AAD5XR64"/>
<reference evidence="1" key="1">
    <citation type="submission" date="2020-05" db="EMBL/GenBank/DDBJ databases">
        <title>Phylogenomic resolution of chytrid fungi.</title>
        <authorList>
            <person name="Stajich J.E."/>
            <person name="Amses K."/>
            <person name="Simmons R."/>
            <person name="Seto K."/>
            <person name="Myers J."/>
            <person name="Bonds A."/>
            <person name="Quandt C.A."/>
            <person name="Barry K."/>
            <person name="Liu P."/>
            <person name="Grigoriev I."/>
            <person name="Longcore J.E."/>
            <person name="James T.Y."/>
        </authorList>
    </citation>
    <scope>NUCLEOTIDE SEQUENCE</scope>
    <source>
        <strain evidence="1">JEL0379</strain>
    </source>
</reference>
<evidence type="ECO:0000313" key="1">
    <source>
        <dbReference type="EMBL" id="KAJ3176128.1"/>
    </source>
</evidence>
<proteinExistence type="predicted"/>
<sequence length="138" mass="15911">MTSILQFLEVRPRQDLYIGGADPDVDKLLLTLDNMPHIVQLFEKHGDIPSIRGEYDVLRTLLRDSPFVLGPDLDDDVHFVYTRQPESAEDPFASPATYARLLDFLINKDLELISTTQWDMTSNKRGRGILVYTFDWHC</sequence>
<dbReference type="Proteomes" id="UP001212152">
    <property type="component" value="Unassembled WGS sequence"/>
</dbReference>
<comment type="caution">
    <text evidence="1">The sequence shown here is derived from an EMBL/GenBank/DDBJ whole genome shotgun (WGS) entry which is preliminary data.</text>
</comment>